<evidence type="ECO:0000313" key="2">
    <source>
        <dbReference type="Proteomes" id="UP000270094"/>
    </source>
</evidence>
<reference evidence="1 2" key="1">
    <citation type="submission" date="2018-11" db="EMBL/GenBank/DDBJ databases">
        <authorList>
            <consortium name="Pathogen Informatics"/>
        </authorList>
    </citation>
    <scope>NUCLEOTIDE SEQUENCE [LARGE SCALE GENOMIC DNA]</scope>
</reference>
<gene>
    <name evidence="1" type="ORF">SVUK_LOCUS17916</name>
</gene>
<organism evidence="1 2">
    <name type="scientific">Strongylus vulgaris</name>
    <name type="common">Blood worm</name>
    <dbReference type="NCBI Taxonomy" id="40348"/>
    <lineage>
        <taxon>Eukaryota</taxon>
        <taxon>Metazoa</taxon>
        <taxon>Ecdysozoa</taxon>
        <taxon>Nematoda</taxon>
        <taxon>Chromadorea</taxon>
        <taxon>Rhabditida</taxon>
        <taxon>Rhabditina</taxon>
        <taxon>Rhabditomorpha</taxon>
        <taxon>Strongyloidea</taxon>
        <taxon>Strongylidae</taxon>
        <taxon>Strongylus</taxon>
    </lineage>
</organism>
<keyword evidence="2" id="KW-1185">Reference proteome</keyword>
<dbReference type="Proteomes" id="UP000270094">
    <property type="component" value="Unassembled WGS sequence"/>
</dbReference>
<evidence type="ECO:0000313" key="1">
    <source>
        <dbReference type="EMBL" id="VDM82918.1"/>
    </source>
</evidence>
<protein>
    <submittedName>
        <fullName evidence="1">Uncharacterized protein</fullName>
    </submittedName>
</protein>
<sequence>MQAQAADIPIVIRPHLLMAEEMKALHRVEIAIAHRSREVAVKVITRAEVEVCQKCLKAENAMQLLSGVAAHYVSCPPRLLEKDDFLPA</sequence>
<dbReference type="EMBL" id="UYYB01120048">
    <property type="protein sequence ID" value="VDM82918.1"/>
    <property type="molecule type" value="Genomic_DNA"/>
</dbReference>
<accession>A0A3P7LUX4</accession>
<name>A0A3P7LUX4_STRVU</name>
<proteinExistence type="predicted"/>
<feature type="non-terminal residue" evidence="1">
    <location>
        <position position="88"/>
    </location>
</feature>
<dbReference type="AlphaFoldDB" id="A0A3P7LUX4"/>